<dbReference type="eggNOG" id="COG2226">
    <property type="taxonomic scope" value="Bacteria"/>
</dbReference>
<evidence type="ECO:0000313" key="2">
    <source>
        <dbReference type="EMBL" id="AGF77624.1"/>
    </source>
</evidence>
<dbReference type="RefSeq" id="WP_015403320.1">
    <property type="nucleotide sequence ID" value="NC_020304.1"/>
</dbReference>
<dbReference type="GO" id="GO:0032259">
    <property type="term" value="P:methylation"/>
    <property type="evidence" value="ECO:0007669"/>
    <property type="project" value="UniProtKB-KW"/>
</dbReference>
<gene>
    <name evidence="2" type="ordered locus">UWK_01052</name>
</gene>
<dbReference type="CDD" id="cd02440">
    <property type="entry name" value="AdoMet_MTases"/>
    <property type="match status" value="1"/>
</dbReference>
<feature type="domain" description="Methyltransferase type 11" evidence="1">
    <location>
        <begin position="42"/>
        <end position="137"/>
    </location>
</feature>
<dbReference type="Pfam" id="PF08241">
    <property type="entry name" value="Methyltransf_11"/>
    <property type="match status" value="1"/>
</dbReference>
<dbReference type="InterPro" id="IPR013216">
    <property type="entry name" value="Methyltransf_11"/>
</dbReference>
<keyword evidence="2" id="KW-0489">Methyltransferase</keyword>
<dbReference type="OrthoDB" id="5405545at2"/>
<dbReference type="SUPFAM" id="SSF53335">
    <property type="entry name" value="S-adenosyl-L-methionine-dependent methyltransferases"/>
    <property type="match status" value="1"/>
</dbReference>
<dbReference type="PANTHER" id="PTHR43591">
    <property type="entry name" value="METHYLTRANSFERASE"/>
    <property type="match status" value="1"/>
</dbReference>
<dbReference type="Proteomes" id="UP000011721">
    <property type="component" value="Chromosome"/>
</dbReference>
<accession>M1NCZ4</accession>
<keyword evidence="2" id="KW-0808">Transferase</keyword>
<dbReference type="HOGENOM" id="CLU_037990_16_1_7"/>
<organism evidence="2 3">
    <name type="scientific">Desulfocapsa sulfexigens (strain DSM 10523 / SB164P1)</name>
    <dbReference type="NCBI Taxonomy" id="1167006"/>
    <lineage>
        <taxon>Bacteria</taxon>
        <taxon>Pseudomonadati</taxon>
        <taxon>Thermodesulfobacteriota</taxon>
        <taxon>Desulfobulbia</taxon>
        <taxon>Desulfobulbales</taxon>
        <taxon>Desulfocapsaceae</taxon>
        <taxon>Desulfocapsa</taxon>
    </lineage>
</organism>
<dbReference type="KEGG" id="dsf:UWK_01052"/>
<keyword evidence="3" id="KW-1185">Reference proteome</keyword>
<keyword evidence="2" id="KW-0830">Ubiquinone</keyword>
<dbReference type="AlphaFoldDB" id="M1NCZ4"/>
<evidence type="ECO:0000259" key="1">
    <source>
        <dbReference type="Pfam" id="PF08241"/>
    </source>
</evidence>
<dbReference type="EMBL" id="CP003985">
    <property type="protein sequence ID" value="AGF77624.1"/>
    <property type="molecule type" value="Genomic_DNA"/>
</dbReference>
<sequence>MSEEKKFNPAKRKKLNNPVRLQWIPPQRIGTLLEMEKRRVYLDIGAGTGYISREVALMVPDAVIHALDIEPLMVEEMARGREKDHILPQLMTRDVLPFADASVDGIWSITVFHELGNPVPLLREIRRVLLPGGRLLIVDWEKKVEACEQGPPLEHRVFVEDVMAVLQEAGFSEVREVTGFTHHFGVLAEY</sequence>
<dbReference type="GO" id="GO:0008757">
    <property type="term" value="F:S-adenosylmethionine-dependent methyltransferase activity"/>
    <property type="evidence" value="ECO:0007669"/>
    <property type="project" value="InterPro"/>
</dbReference>
<dbReference type="PATRIC" id="fig|1167006.5.peg.1177"/>
<dbReference type="InterPro" id="IPR029063">
    <property type="entry name" value="SAM-dependent_MTases_sf"/>
</dbReference>
<proteinExistence type="predicted"/>
<evidence type="ECO:0000313" key="3">
    <source>
        <dbReference type="Proteomes" id="UP000011721"/>
    </source>
</evidence>
<dbReference type="Gene3D" id="3.40.50.150">
    <property type="entry name" value="Vaccinia Virus protein VP39"/>
    <property type="match status" value="1"/>
</dbReference>
<name>M1NCZ4_DESSD</name>
<protein>
    <submittedName>
        <fullName evidence="2">Methylase involved in ubiquinone/menaquinone biosynthesis</fullName>
    </submittedName>
</protein>
<reference evidence="3" key="1">
    <citation type="journal article" date="2013" name="Stand. Genomic Sci.">
        <title>Complete genome sequence of Desulfocapsa sulfexigens, a marine deltaproteobacterium specialized in disproportionating inorganic sulfur compounds.</title>
        <authorList>
            <person name="Finster K.W."/>
            <person name="Kjeldsen K.U."/>
            <person name="Kube M."/>
            <person name="Reinhardt R."/>
            <person name="Mussmann M."/>
            <person name="Amann R."/>
            <person name="Schreiber L."/>
        </authorList>
    </citation>
    <scope>NUCLEOTIDE SEQUENCE [LARGE SCALE GENOMIC DNA]</scope>
    <source>
        <strain evidence="3">DSM 10523 / SB164P1</strain>
    </source>
</reference>